<accession>A0AAN9GU76</accession>
<dbReference type="EMBL" id="JAYKXH010000021">
    <property type="protein sequence ID" value="KAK7129863.1"/>
    <property type="molecule type" value="Genomic_DNA"/>
</dbReference>
<dbReference type="Gene3D" id="1.25.40.10">
    <property type="entry name" value="Tetratricopeptide repeat domain"/>
    <property type="match status" value="1"/>
</dbReference>
<dbReference type="InterPro" id="IPR051191">
    <property type="entry name" value="DCAF12"/>
</dbReference>
<name>A0AAN9GU76_9TELE</name>
<evidence type="ECO:0000313" key="4">
    <source>
        <dbReference type="Proteomes" id="UP001364617"/>
    </source>
</evidence>
<evidence type="ECO:0000256" key="1">
    <source>
        <dbReference type="ARBA" id="ARBA00022737"/>
    </source>
</evidence>
<comment type="caution">
    <text evidence="3">The sequence shown here is derived from an EMBL/GenBank/DDBJ whole genome shotgun (WGS) entry which is preliminary data.</text>
</comment>
<dbReference type="AlphaFoldDB" id="A0AAN9GU76"/>
<dbReference type="Pfam" id="PF13401">
    <property type="entry name" value="AAA_22"/>
    <property type="match status" value="1"/>
</dbReference>
<dbReference type="GO" id="GO:0016887">
    <property type="term" value="F:ATP hydrolysis activity"/>
    <property type="evidence" value="ECO:0007669"/>
    <property type="project" value="InterPro"/>
</dbReference>
<dbReference type="GO" id="GO:0080008">
    <property type="term" value="C:Cul4-RING E3 ubiquitin ligase complex"/>
    <property type="evidence" value="ECO:0007669"/>
    <property type="project" value="TreeGrafter"/>
</dbReference>
<protein>
    <recommendedName>
        <fullName evidence="2">ORC1/DEAH AAA+ ATPase domain-containing protein</fullName>
    </recommendedName>
</protein>
<dbReference type="PANTHER" id="PTHR19860">
    <property type="entry name" value="DDB1- AND CUL4-ASSOCIATED FACTOR 12-RELATED"/>
    <property type="match status" value="1"/>
</dbReference>
<dbReference type="SUPFAM" id="SSF52540">
    <property type="entry name" value="P-loop containing nucleoside triphosphate hydrolases"/>
    <property type="match status" value="1"/>
</dbReference>
<keyword evidence="4" id="KW-1185">Reference proteome</keyword>
<dbReference type="InterPro" id="IPR011990">
    <property type="entry name" value="TPR-like_helical_dom_sf"/>
</dbReference>
<dbReference type="InterPro" id="IPR027417">
    <property type="entry name" value="P-loop_NTPase"/>
</dbReference>
<evidence type="ECO:0000313" key="3">
    <source>
        <dbReference type="EMBL" id="KAK7129863.1"/>
    </source>
</evidence>
<dbReference type="PANTHER" id="PTHR19860:SF18">
    <property type="entry name" value="DUF4062 DOMAIN-CONTAINING PROTEIN"/>
    <property type="match status" value="1"/>
</dbReference>
<reference evidence="3 4" key="1">
    <citation type="submission" date="2024-02" db="EMBL/GenBank/DDBJ databases">
        <title>Chromosome-level genome assembly of the Eurasian Minnow (Phoxinus phoxinus).</title>
        <authorList>
            <person name="Oriowo T.O."/>
            <person name="Martin S."/>
            <person name="Stange M."/>
            <person name="Chrysostomakis Y."/>
            <person name="Brown T."/>
            <person name="Winkler S."/>
            <person name="Kukowka S."/>
            <person name="Myers E.W."/>
            <person name="Bohne A."/>
        </authorList>
    </citation>
    <scope>NUCLEOTIDE SEQUENCE [LARGE SCALE GENOMIC DNA]</scope>
    <source>
        <strain evidence="3">ZFMK-TIS-60720</strain>
        <tissue evidence="3">Whole Organism</tissue>
    </source>
</reference>
<sequence>MMGASDSLVFPLLPYMCYFPGDLQEELSYLKATVFPHLDALCQTRGACFRPVDLQRSKLERDYDNDDNDEHQINKPDLFDQQLKISLDLIDRSSFLMCLLGHSYGHQCLPGENGSQSEIGPCSLSEVARNLQVAAKAGYPWVMEDRYRTCSLTELEITKAAFIDNHRSCFFYFKDCTPQDVEDDSSDEMRIFLNMLSNQSQSERQRMRDLKRRIINHCLPVRFFRNLNELEEMIRVDWEGVISKFHKDPKHLILGWQDSFDRHHQQSHARGLCDWCVLSVPTTEILNAMNKFLHSIIHNTKSETHLKNPGAHFTCDFDQKDSVKSILLVCGERGCGKSTLAARWLRAFCRQNPDVLVISHFCGTSTSSTDVRSMLRQCTAQLRRAHYGDFPDWEDILEFEYLHRAVQAFTAAANLGPCVLLIDGIDLLTETLGLSKQEVKALQWLPDPLPHCCKMIITTTFTDLTYKSLTSRADVQILSCPHISDPSVQQSILLRHLALPYKELPTSVLQRIVRKKHCHLPAFLALIGTELRTCAVQREKEQEMEQLQEYVEADSMPELWVKVMHRWVKDFSRTAPTEVTETRTSTASLNLSGWVWDTLGLIHVSRAGLTEAQVLALLEDLGYSGNLRVEGLEWARLRSAFWPWVQEKDNGLLTIMHQSLSQAMNLLLHGMEGQNSYHLILAKFFQKSSLELCSWARKMEEIPWHLKQTGSFKELHDFLSDPATMEFLSSNQKRYPQMTIDVVHYWTLLRERGFDSVTSFRNLMAQTWERLNDARPPDPSSVWRLTLFCCKVLLCLGELQQAEELLLKADQIFQKGMEQDSDSMRLLLKVQHMLAELYVQMHLPKDSEMYCHKGLETARCLTVAQLDCAEVKLIVGQLLCHLCLALLADGRVYAVPGLFREISSSRYISVHPCAEGTAMLLKGIHKSSLCKPKTAERCFQAALASRRRWCGHDHPLVAEVEEQLADLWASAQTNTEWTQRKIVELYRHAISTTETEARTLQLPTAQHNLAVVLMKLGKVLLRSCSRVERREGLDLLQRAADIRIHLLGPEHPLTRDL</sequence>
<proteinExistence type="predicted"/>
<organism evidence="3 4">
    <name type="scientific">Phoxinus phoxinus</name>
    <name type="common">Eurasian minnow</name>
    <dbReference type="NCBI Taxonomy" id="58324"/>
    <lineage>
        <taxon>Eukaryota</taxon>
        <taxon>Metazoa</taxon>
        <taxon>Chordata</taxon>
        <taxon>Craniata</taxon>
        <taxon>Vertebrata</taxon>
        <taxon>Euteleostomi</taxon>
        <taxon>Actinopterygii</taxon>
        <taxon>Neopterygii</taxon>
        <taxon>Teleostei</taxon>
        <taxon>Ostariophysi</taxon>
        <taxon>Cypriniformes</taxon>
        <taxon>Leuciscidae</taxon>
        <taxon>Phoxininae</taxon>
        <taxon>Phoxinus</taxon>
    </lineage>
</organism>
<dbReference type="Gene3D" id="3.40.50.300">
    <property type="entry name" value="P-loop containing nucleotide triphosphate hydrolases"/>
    <property type="match status" value="1"/>
</dbReference>
<keyword evidence="1" id="KW-0677">Repeat</keyword>
<dbReference type="Proteomes" id="UP001364617">
    <property type="component" value="Unassembled WGS sequence"/>
</dbReference>
<gene>
    <name evidence="3" type="ORF">R3I93_019491</name>
</gene>
<feature type="domain" description="ORC1/DEAH AAA+ ATPase" evidence="2">
    <location>
        <begin position="323"/>
        <end position="435"/>
    </location>
</feature>
<evidence type="ECO:0000259" key="2">
    <source>
        <dbReference type="Pfam" id="PF13401"/>
    </source>
</evidence>
<dbReference type="InterPro" id="IPR049945">
    <property type="entry name" value="AAA_22"/>
</dbReference>